<comment type="catalytic activity">
    <reaction evidence="5 6">
        <text>L-glutamyl-tRNA(Gln) + L-glutamine + ATP + H2O = L-glutaminyl-tRNA(Gln) + L-glutamate + ADP + phosphate + H(+)</text>
        <dbReference type="Rhea" id="RHEA:17521"/>
        <dbReference type="Rhea" id="RHEA-COMP:9681"/>
        <dbReference type="Rhea" id="RHEA-COMP:9684"/>
        <dbReference type="ChEBI" id="CHEBI:15377"/>
        <dbReference type="ChEBI" id="CHEBI:15378"/>
        <dbReference type="ChEBI" id="CHEBI:29985"/>
        <dbReference type="ChEBI" id="CHEBI:30616"/>
        <dbReference type="ChEBI" id="CHEBI:43474"/>
        <dbReference type="ChEBI" id="CHEBI:58359"/>
        <dbReference type="ChEBI" id="CHEBI:78520"/>
        <dbReference type="ChEBI" id="CHEBI:78521"/>
        <dbReference type="ChEBI" id="CHEBI:456216"/>
    </reaction>
</comment>
<dbReference type="GO" id="GO:0070681">
    <property type="term" value="P:glutaminyl-tRNAGln biosynthesis via transamidation"/>
    <property type="evidence" value="ECO:0007669"/>
    <property type="project" value="TreeGrafter"/>
</dbReference>
<dbReference type="GO" id="GO:0050566">
    <property type="term" value="F:asparaginyl-tRNA synthase (glutamine-hydrolyzing) activity"/>
    <property type="evidence" value="ECO:0007669"/>
    <property type="project" value="RHEA"/>
</dbReference>
<evidence type="ECO:0000313" key="7">
    <source>
        <dbReference type="EMBL" id="CDM67435.1"/>
    </source>
</evidence>
<dbReference type="RefSeq" id="WP_044035891.1">
    <property type="nucleotide sequence ID" value="NZ_HG917868.1"/>
</dbReference>
<dbReference type="EC" id="6.3.5.-" evidence="6"/>
<evidence type="ECO:0000256" key="1">
    <source>
        <dbReference type="ARBA" id="ARBA00010757"/>
    </source>
</evidence>
<dbReference type="Proteomes" id="UP000019426">
    <property type="component" value="Chromosome M2/40_rep1"/>
</dbReference>
<keyword evidence="6" id="KW-0436">Ligase</keyword>
<dbReference type="Gene3D" id="1.10.20.60">
    <property type="entry name" value="Glu-tRNAGln amidotransferase C subunit, N-terminal domain"/>
    <property type="match status" value="1"/>
</dbReference>
<sequence>MKVSIDEVKYIAKLAKLSFSDEEAEKFAGEFESILDQFQYLSDMDLEIDVEIEKEKLEPIVRKDEVKEFDCKDLFRNVKDMQDTYIRVPKIIE</sequence>
<dbReference type="STRING" id="1216932.CM240_0265"/>
<dbReference type="GO" id="GO:0006450">
    <property type="term" value="P:regulation of translational fidelity"/>
    <property type="evidence" value="ECO:0007669"/>
    <property type="project" value="InterPro"/>
</dbReference>
<comment type="catalytic activity">
    <reaction evidence="4 6">
        <text>L-aspartyl-tRNA(Asn) + L-glutamine + ATP + H2O = L-asparaginyl-tRNA(Asn) + L-glutamate + ADP + phosphate + 2 H(+)</text>
        <dbReference type="Rhea" id="RHEA:14513"/>
        <dbReference type="Rhea" id="RHEA-COMP:9674"/>
        <dbReference type="Rhea" id="RHEA-COMP:9677"/>
        <dbReference type="ChEBI" id="CHEBI:15377"/>
        <dbReference type="ChEBI" id="CHEBI:15378"/>
        <dbReference type="ChEBI" id="CHEBI:29985"/>
        <dbReference type="ChEBI" id="CHEBI:30616"/>
        <dbReference type="ChEBI" id="CHEBI:43474"/>
        <dbReference type="ChEBI" id="CHEBI:58359"/>
        <dbReference type="ChEBI" id="CHEBI:78515"/>
        <dbReference type="ChEBI" id="CHEBI:78516"/>
        <dbReference type="ChEBI" id="CHEBI:456216"/>
    </reaction>
</comment>
<organism evidence="7 8">
    <name type="scientific">Clostridium bornimense</name>
    <dbReference type="NCBI Taxonomy" id="1216932"/>
    <lineage>
        <taxon>Bacteria</taxon>
        <taxon>Bacillati</taxon>
        <taxon>Bacillota</taxon>
        <taxon>Clostridia</taxon>
        <taxon>Eubacteriales</taxon>
        <taxon>Clostridiaceae</taxon>
        <taxon>Clostridium</taxon>
    </lineage>
</organism>
<gene>
    <name evidence="6" type="primary">gatC</name>
    <name evidence="7" type="ORF">CM240_0265</name>
</gene>
<keyword evidence="6" id="KW-0547">Nucleotide-binding</keyword>
<dbReference type="InterPro" id="IPR003837">
    <property type="entry name" value="GatC"/>
</dbReference>
<evidence type="ECO:0000313" key="8">
    <source>
        <dbReference type="Proteomes" id="UP000019426"/>
    </source>
</evidence>
<dbReference type="GO" id="GO:0016740">
    <property type="term" value="F:transferase activity"/>
    <property type="evidence" value="ECO:0007669"/>
    <property type="project" value="UniProtKB-KW"/>
</dbReference>
<dbReference type="EMBL" id="HG917868">
    <property type="protein sequence ID" value="CDM67435.1"/>
    <property type="molecule type" value="Genomic_DNA"/>
</dbReference>
<dbReference type="GO" id="GO:0006412">
    <property type="term" value="P:translation"/>
    <property type="evidence" value="ECO:0007669"/>
    <property type="project" value="UniProtKB-UniRule"/>
</dbReference>
<reference evidence="7 8" key="1">
    <citation type="submission" date="2013-11" db="EMBL/GenBank/DDBJ databases">
        <title>Complete genome sequence of Clostridum sp. M2/40.</title>
        <authorList>
            <person name="Wibberg D."/>
            <person name="Puehler A."/>
            <person name="Schlueter A."/>
        </authorList>
    </citation>
    <scope>NUCLEOTIDE SEQUENCE [LARGE SCALE GENOMIC DNA]</scope>
    <source>
        <strain evidence="8">M2/40</strain>
    </source>
</reference>
<dbReference type="KEGG" id="clt:CM240_0265"/>
<evidence type="ECO:0000256" key="4">
    <source>
        <dbReference type="ARBA" id="ARBA00047380"/>
    </source>
</evidence>
<keyword evidence="8" id="KW-1185">Reference proteome</keyword>
<evidence type="ECO:0000256" key="3">
    <source>
        <dbReference type="ARBA" id="ARBA00024799"/>
    </source>
</evidence>
<comment type="similarity">
    <text evidence="1 6">Belongs to the GatC family.</text>
</comment>
<protein>
    <recommendedName>
        <fullName evidence="6">Aspartyl/glutamyl-tRNA(Asn/Gln) amidotransferase subunit C</fullName>
        <shortName evidence="6">Asp/Glu-ADT subunit C</shortName>
        <ecNumber evidence="6">6.3.5.-</ecNumber>
    </recommendedName>
</protein>
<dbReference type="SUPFAM" id="SSF141000">
    <property type="entry name" value="Glu-tRNAGln amidotransferase C subunit"/>
    <property type="match status" value="1"/>
</dbReference>
<dbReference type="GO" id="GO:0050567">
    <property type="term" value="F:glutaminyl-tRNA synthase (glutamine-hydrolyzing) activity"/>
    <property type="evidence" value="ECO:0007669"/>
    <property type="project" value="UniProtKB-UniRule"/>
</dbReference>
<dbReference type="GO" id="GO:0005524">
    <property type="term" value="F:ATP binding"/>
    <property type="evidence" value="ECO:0007669"/>
    <property type="project" value="UniProtKB-KW"/>
</dbReference>
<dbReference type="AlphaFoldDB" id="W6SCW8"/>
<comment type="subunit">
    <text evidence="2 6">Heterotrimer of A, B and C subunits.</text>
</comment>
<dbReference type="Pfam" id="PF02686">
    <property type="entry name" value="GatC"/>
    <property type="match status" value="1"/>
</dbReference>
<dbReference type="HOGENOM" id="CLU_105899_1_2_9"/>
<dbReference type="eggNOG" id="COG0721">
    <property type="taxonomic scope" value="Bacteria"/>
</dbReference>
<dbReference type="PANTHER" id="PTHR15004:SF0">
    <property type="entry name" value="GLUTAMYL-TRNA(GLN) AMIDOTRANSFERASE SUBUNIT C, MITOCHONDRIAL"/>
    <property type="match status" value="1"/>
</dbReference>
<evidence type="ECO:0000256" key="5">
    <source>
        <dbReference type="ARBA" id="ARBA00047913"/>
    </source>
</evidence>
<dbReference type="OrthoDB" id="9813938at2"/>
<proteinExistence type="inferred from homology"/>
<evidence type="ECO:0000256" key="2">
    <source>
        <dbReference type="ARBA" id="ARBA00011123"/>
    </source>
</evidence>
<dbReference type="NCBIfam" id="TIGR00135">
    <property type="entry name" value="gatC"/>
    <property type="match status" value="1"/>
</dbReference>
<dbReference type="HAMAP" id="MF_00122">
    <property type="entry name" value="GatC"/>
    <property type="match status" value="1"/>
</dbReference>
<comment type="function">
    <text evidence="3 6">Allows the formation of correctly charged Asn-tRNA(Asn) or Gln-tRNA(Gln) through the transamidation of misacylated Asp-tRNA(Asn) or Glu-tRNA(Gln) in organisms which lack either or both of asparaginyl-tRNA or glutaminyl-tRNA synthetases. The reaction takes place in the presence of glutamine and ATP through an activated phospho-Asp-tRNA(Asn) or phospho-Glu-tRNA(Gln).</text>
</comment>
<keyword evidence="6" id="KW-0067">ATP-binding</keyword>
<evidence type="ECO:0000256" key="6">
    <source>
        <dbReference type="HAMAP-Rule" id="MF_00122"/>
    </source>
</evidence>
<dbReference type="PANTHER" id="PTHR15004">
    <property type="entry name" value="GLUTAMYL-TRNA(GLN) AMIDOTRANSFERASE SUBUNIT C, MITOCHONDRIAL"/>
    <property type="match status" value="1"/>
</dbReference>
<name>W6SCW8_9CLOT</name>
<dbReference type="GO" id="GO:0030956">
    <property type="term" value="C:glutamyl-tRNA(Gln) amidotransferase complex"/>
    <property type="evidence" value="ECO:0007669"/>
    <property type="project" value="TreeGrafter"/>
</dbReference>
<accession>W6SCW8</accession>
<dbReference type="InterPro" id="IPR036113">
    <property type="entry name" value="Asp/Glu-ADT_sf_sub_c"/>
</dbReference>
<keyword evidence="7" id="KW-0808">Transferase</keyword>
<dbReference type="PATRIC" id="fig|1216932.3.peg.246"/>
<keyword evidence="6" id="KW-0648">Protein biosynthesis</keyword>